<organism evidence="1 2">
    <name type="scientific">Lyngbya confervoides BDU141951</name>
    <dbReference type="NCBI Taxonomy" id="1574623"/>
    <lineage>
        <taxon>Bacteria</taxon>
        <taxon>Bacillati</taxon>
        <taxon>Cyanobacteriota</taxon>
        <taxon>Cyanophyceae</taxon>
        <taxon>Oscillatoriophycideae</taxon>
        <taxon>Oscillatoriales</taxon>
        <taxon>Microcoleaceae</taxon>
        <taxon>Lyngbya</taxon>
    </lineage>
</organism>
<sequence length="141" mass="14550">MDIFSRCKKAIAIGGLFLTLTFGFSGNGSSLAIAGSLDSVHPLIAVTSTAQDLDSQIKRGLDNMAGSGTSDQLEGAAQQAAGAIKKQVGQVTRQAEGTADQIQGRAKADIGRVKGSAEDLGEAAERSGESLMDNIKDFFDS</sequence>
<comment type="caution">
    <text evidence="1">The sequence shown here is derived from an EMBL/GenBank/DDBJ whole genome shotgun (WGS) entry which is preliminary data.</text>
</comment>
<dbReference type="InterPro" id="IPR036629">
    <property type="entry name" value="YjbJ_sf"/>
</dbReference>
<accession>A0ABD4SZF6</accession>
<dbReference type="SUPFAM" id="SSF69047">
    <property type="entry name" value="Hypothetical protein YjbJ"/>
    <property type="match status" value="1"/>
</dbReference>
<proteinExistence type="predicted"/>
<dbReference type="EMBL" id="JTHE03000015">
    <property type="protein sequence ID" value="MCM1981694.1"/>
    <property type="molecule type" value="Genomic_DNA"/>
</dbReference>
<keyword evidence="2" id="KW-1185">Reference proteome</keyword>
<evidence type="ECO:0000313" key="2">
    <source>
        <dbReference type="Proteomes" id="UP000031561"/>
    </source>
</evidence>
<reference evidence="1 2" key="1">
    <citation type="journal article" date="2015" name="Genome Announc.">
        <title>Draft Genome Sequence of Filamentous Marine Cyanobacterium Lyngbya confervoides Strain BDU141951.</title>
        <authorList>
            <person name="Chandrababunaidu M.M."/>
            <person name="Sen D."/>
            <person name="Tripathy S."/>
        </authorList>
    </citation>
    <scope>NUCLEOTIDE SEQUENCE [LARGE SCALE GENOMIC DNA]</scope>
    <source>
        <strain evidence="1 2">BDU141951</strain>
    </source>
</reference>
<dbReference type="Proteomes" id="UP000031561">
    <property type="component" value="Unassembled WGS sequence"/>
</dbReference>
<name>A0ABD4SZF6_9CYAN</name>
<gene>
    <name evidence="1" type="ORF">QQ91_0002460</name>
</gene>
<protein>
    <submittedName>
        <fullName evidence="1">CsbD family protein</fullName>
    </submittedName>
</protein>
<dbReference type="AlphaFoldDB" id="A0ABD4SZF6"/>
<evidence type="ECO:0000313" key="1">
    <source>
        <dbReference type="EMBL" id="MCM1981694.1"/>
    </source>
</evidence>
<dbReference type="Gene3D" id="1.20.120.20">
    <property type="entry name" value="Apolipoprotein"/>
    <property type="match status" value="1"/>
</dbReference>
<dbReference type="RefSeq" id="WP_166279608.1">
    <property type="nucleotide sequence ID" value="NZ_JTHE03000015.1"/>
</dbReference>